<evidence type="ECO:0000256" key="3">
    <source>
        <dbReference type="SAM" id="MobiDB-lite"/>
    </source>
</evidence>
<evidence type="ECO:0000256" key="1">
    <source>
        <dbReference type="ARBA" id="ARBA00022581"/>
    </source>
</evidence>
<feature type="compositionally biased region" description="Pro residues" evidence="3">
    <location>
        <begin position="217"/>
        <end position="236"/>
    </location>
</feature>
<evidence type="ECO:0000256" key="4">
    <source>
        <dbReference type="SAM" id="SignalP"/>
    </source>
</evidence>
<dbReference type="PROSITE" id="PS51257">
    <property type="entry name" value="PROKAR_LIPOPROTEIN"/>
    <property type="match status" value="1"/>
</dbReference>
<gene>
    <name evidence="5" type="ORF">CJJ23_04185</name>
</gene>
<keyword evidence="2" id="KW-0175">Coiled coil</keyword>
<evidence type="ECO:0000313" key="5">
    <source>
        <dbReference type="EMBL" id="PAK21037.1"/>
    </source>
</evidence>
<feature type="region of interest" description="Disordered" evidence="3">
    <location>
        <begin position="131"/>
        <end position="262"/>
    </location>
</feature>
<feature type="compositionally biased region" description="Pro residues" evidence="3">
    <location>
        <begin position="246"/>
        <end position="260"/>
    </location>
</feature>
<dbReference type="RefSeq" id="WP_095335097.1">
    <property type="nucleotide sequence ID" value="NZ_NQNY01000015.1"/>
</dbReference>
<dbReference type="AlphaFoldDB" id="A0A269TI19"/>
<protein>
    <recommendedName>
        <fullName evidence="7">DUF31 domain-containing protein</fullName>
    </recommendedName>
</protein>
<sequence length="1130" mass="128821">MKRRKLLTIMSLPLASFAVFATIACTQQPAHPTTNAETIIKNLPAEVKANLENNELNKLKDKLQNLDKDVQTSFLNLLDQSNKKVFEDVLKDGYKISKITLSIVDKSNSSLTIYLSVSKAEDVKNKTIKIVDLKQTSQTQSPKPPNGDPKKDTPTPPSDNPDPKKDKPNPPSGQPVNDPNPPVETPPATDNPNPPVTVEPPKTAPEKPITTPIQGEPTPPDQTTPPAENPNPPETVTPPKVKPELPVTPPKDTPSKPVLPPKNYVQKFETDLKKFQGYEIKTELNSGLPTTNDYLYDIETRLTSERKSNVWTAQNESVKGRVKWEDFQRPIPNLDAPEWNPNQNTFNSAKEQRDEILANSFKLNPNQSFAQSYNFWYNQKIIATRNYLNIAGSGTNLDNVSEAPQPLKPEQAVKDRAVEMQESDLKFDLNSLKHLVNNNEMGQNPKMFGWKLITLSDEIRLNKKSILSDHVFENDIKDQDKNLKLFQEVASDISNIKFYADAISNKTGTMTLYVTYKKGTEDKAFKIDLDKTNVDLKNDYDYIKFLSDRSISLTWTYAGWFDENDKYDDEKNDTWKIHKTRLENNIKNFKSIYWKDKPDKAKDYFGTRGNYGLKFSRIFGSGGTAWLVDKIVDPSLPSGQHAFIMATNKHVLDIGTLAGTEVSYGFRGYQFSGKVSKQKPIEEWAKTRDDYKDYPGINEQNYQQMLKDDPNAEDKIKNFKKQLENIKQWEEDAQKAINKQNSWLKNSGFYSFTWTKFKIDDYSKTNNIASSDLISSNKYNNDSYAEHSSYPYQNQIVPSDWNKFYSNNVVNFSSQMFKDGEGRTKLNATDNDPTWITETRKNFINSIIYMPQYTVGHIEKNSGAQLNKNIGGGIKREEQNNEYTYQIMGPDLVLVKMVFKDSDLKKSWPALYEILQKPNEEQKSWFKALDLNPRTDDRTNSYMAGYPGTNTRDGSRRIFSWRAADKSATSSMRNSFVEIGTTSNTQKFFRDWDEQTYKKYYAPYDLGGRYNEDNFFDYPNSTHISNENNGLYTTTVLSATESLYSGDHANPGNSGSMVVDANFKNYGILYAFIPNLPGGARTSVHHLIQHDPYARSNVLENQRPNVRLELIEILKKKGIKTLNLNPSDPK</sequence>
<dbReference type="Proteomes" id="UP000216943">
    <property type="component" value="Unassembled WGS sequence"/>
</dbReference>
<feature type="signal peptide" evidence="4">
    <location>
        <begin position="1"/>
        <end position="21"/>
    </location>
</feature>
<dbReference type="PRINTS" id="PR01217">
    <property type="entry name" value="PRICHEXTENSN"/>
</dbReference>
<evidence type="ECO:0000313" key="6">
    <source>
        <dbReference type="Proteomes" id="UP000216943"/>
    </source>
</evidence>
<feature type="compositionally biased region" description="Pro residues" evidence="3">
    <location>
        <begin position="169"/>
        <end position="185"/>
    </location>
</feature>
<keyword evidence="1" id="KW-0945">Host-virus interaction</keyword>
<organism evidence="5 6">
    <name type="scientific">Mycoplasmopsis agassizii</name>
    <dbReference type="NCBI Taxonomy" id="33922"/>
    <lineage>
        <taxon>Bacteria</taxon>
        <taxon>Bacillati</taxon>
        <taxon>Mycoplasmatota</taxon>
        <taxon>Mycoplasmoidales</taxon>
        <taxon>Metamycoplasmataceae</taxon>
        <taxon>Mycoplasmopsis</taxon>
    </lineage>
</organism>
<dbReference type="OrthoDB" id="404053at2"/>
<proteinExistence type="predicted"/>
<name>A0A269TI19_9BACT</name>
<evidence type="ECO:0000256" key="2">
    <source>
        <dbReference type="SAM" id="Coils"/>
    </source>
</evidence>
<comment type="caution">
    <text evidence="5">The sequence shown here is derived from an EMBL/GenBank/DDBJ whole genome shotgun (WGS) entry which is preliminary data.</text>
</comment>
<accession>A0A269TI19</accession>
<feature type="coiled-coil region" evidence="2">
    <location>
        <begin position="712"/>
        <end position="739"/>
    </location>
</feature>
<dbReference type="PANTHER" id="PTHR13037">
    <property type="entry name" value="FORMIN"/>
    <property type="match status" value="1"/>
</dbReference>
<dbReference type="EMBL" id="NQNY01000015">
    <property type="protein sequence ID" value="PAK21037.1"/>
    <property type="molecule type" value="Genomic_DNA"/>
</dbReference>
<reference evidence="6" key="1">
    <citation type="submission" date="2017-08" db="EMBL/GenBank/DDBJ databases">
        <authorList>
            <person name="Alvarez-Ponce D."/>
            <person name="Weitzman C.L."/>
            <person name="Tillett R.L."/>
            <person name="Sandmeier F.C."/>
            <person name="Tracy C.R."/>
        </authorList>
    </citation>
    <scope>NUCLEOTIDE SEQUENCE [LARGE SCALE GENOMIC DNA]</scope>
    <source>
        <strain evidence="6">723</strain>
    </source>
</reference>
<keyword evidence="4" id="KW-0732">Signal</keyword>
<feature type="chain" id="PRO_5012357034" description="DUF31 domain-containing protein" evidence="4">
    <location>
        <begin position="22"/>
        <end position="1130"/>
    </location>
</feature>
<dbReference type="PANTHER" id="PTHR13037:SF24">
    <property type="entry name" value="POLYCOMB PROTEIN PCL-RELATED"/>
    <property type="match status" value="1"/>
</dbReference>
<evidence type="ECO:0008006" key="7">
    <source>
        <dbReference type="Google" id="ProtNLM"/>
    </source>
</evidence>